<dbReference type="Gene3D" id="3.40.50.1980">
    <property type="entry name" value="Nitrogenase molybdenum iron protein domain"/>
    <property type="match status" value="1"/>
</dbReference>
<comment type="caution">
    <text evidence="2">The sequence shown here is derived from an EMBL/GenBank/DDBJ whole genome shotgun (WGS) entry which is preliminary data.</text>
</comment>
<dbReference type="InterPro" id="IPR002491">
    <property type="entry name" value="ABC_transptr_periplasmic_BD"/>
</dbReference>
<organism evidence="2 3">
    <name type="scientific">Actinomadura namibiensis</name>
    <dbReference type="NCBI Taxonomy" id="182080"/>
    <lineage>
        <taxon>Bacteria</taxon>
        <taxon>Bacillati</taxon>
        <taxon>Actinomycetota</taxon>
        <taxon>Actinomycetes</taxon>
        <taxon>Streptosporangiales</taxon>
        <taxon>Thermomonosporaceae</taxon>
        <taxon>Actinomadura</taxon>
    </lineage>
</organism>
<dbReference type="PROSITE" id="PS50983">
    <property type="entry name" value="FE_B12_PBP"/>
    <property type="match status" value="1"/>
</dbReference>
<keyword evidence="3" id="KW-1185">Reference proteome</keyword>
<feature type="domain" description="Fe/B12 periplasmic-binding" evidence="1">
    <location>
        <begin position="1"/>
        <end position="66"/>
    </location>
</feature>
<evidence type="ECO:0000313" key="2">
    <source>
        <dbReference type="EMBL" id="MBA8955738.1"/>
    </source>
</evidence>
<evidence type="ECO:0000313" key="3">
    <source>
        <dbReference type="Proteomes" id="UP000572680"/>
    </source>
</evidence>
<dbReference type="SUPFAM" id="SSF53807">
    <property type="entry name" value="Helical backbone' metal receptor"/>
    <property type="match status" value="1"/>
</dbReference>
<dbReference type="AlphaFoldDB" id="A0A7W3QQW2"/>
<dbReference type="EMBL" id="JACJIA010000013">
    <property type="protein sequence ID" value="MBA8955738.1"/>
    <property type="molecule type" value="Genomic_DNA"/>
</dbReference>
<evidence type="ECO:0000259" key="1">
    <source>
        <dbReference type="PROSITE" id="PS50983"/>
    </source>
</evidence>
<name>A0A7W3QQW2_ACTNM</name>
<reference evidence="2 3" key="1">
    <citation type="submission" date="2020-08" db="EMBL/GenBank/DDBJ databases">
        <title>Genomic Encyclopedia of Type Strains, Phase IV (KMG-IV): sequencing the most valuable type-strain genomes for metagenomic binning, comparative biology and taxonomic classification.</title>
        <authorList>
            <person name="Goeker M."/>
        </authorList>
    </citation>
    <scope>NUCLEOTIDE SEQUENCE [LARGE SCALE GENOMIC DNA]</scope>
    <source>
        <strain evidence="2 3">DSM 44197</strain>
    </source>
</reference>
<sequence>MFVAAYGEKAAQEQAKVTGGPLWQKPAAVRDEHAQVVDDEIWMTGIGVTAAGKILDDLDRYLTPLARK</sequence>
<proteinExistence type="predicted"/>
<gene>
    <name evidence="2" type="ORF">HNR61_007420</name>
</gene>
<protein>
    <submittedName>
        <fullName evidence="2">ABC-type Fe3+-citrate transport system substrate-binding protein</fullName>
    </submittedName>
</protein>
<accession>A0A7W3QQW2</accession>
<dbReference type="Proteomes" id="UP000572680">
    <property type="component" value="Unassembled WGS sequence"/>
</dbReference>
<dbReference type="RefSeq" id="WP_182847718.1">
    <property type="nucleotide sequence ID" value="NZ_BAAALP010000025.1"/>
</dbReference>